<reference evidence="3 4" key="1">
    <citation type="submission" date="2019-06" db="EMBL/GenBank/DDBJ databases">
        <title>Pac Bio to generate improved reference genome sequences for organisms with transposon mutant libraries (support for FEBA project).</title>
        <authorList>
            <person name="Blow M."/>
        </authorList>
    </citation>
    <scope>NUCLEOTIDE SEQUENCE [LARGE SCALE GENOMIC DNA]</scope>
    <source>
        <strain evidence="3 4">USDA 1844</strain>
    </source>
</reference>
<dbReference type="SUPFAM" id="SSF55920">
    <property type="entry name" value="Creatinase/aminopeptidase"/>
    <property type="match status" value="1"/>
</dbReference>
<keyword evidence="3" id="KW-0378">Hydrolase</keyword>
<accession>A0A559TKE1</accession>
<protein>
    <submittedName>
        <fullName evidence="3">Xaa-Pro dipeptidase/ectoine hydrolase</fullName>
    </submittedName>
</protein>
<dbReference type="InterPro" id="IPR000994">
    <property type="entry name" value="Pept_M24"/>
</dbReference>
<name>A0A559TKE1_9HYPH</name>
<dbReference type="PANTHER" id="PTHR46112:SF2">
    <property type="entry name" value="XAA-PRO AMINOPEPTIDASE P-RELATED"/>
    <property type="match status" value="1"/>
</dbReference>
<evidence type="ECO:0000259" key="1">
    <source>
        <dbReference type="Pfam" id="PF00557"/>
    </source>
</evidence>
<dbReference type="GO" id="GO:0016787">
    <property type="term" value="F:hydrolase activity"/>
    <property type="evidence" value="ECO:0007669"/>
    <property type="project" value="UniProtKB-KW"/>
</dbReference>
<dbReference type="RefSeq" id="WP_022719317.1">
    <property type="nucleotide sequence ID" value="NZ_ATTQ01000054.1"/>
</dbReference>
<dbReference type="EMBL" id="VISO01000001">
    <property type="protein sequence ID" value="TVZ75082.1"/>
    <property type="molecule type" value="Genomic_DNA"/>
</dbReference>
<comment type="caution">
    <text evidence="3">The sequence shown here is derived from an EMBL/GenBank/DDBJ whole genome shotgun (WGS) entry which is preliminary data.</text>
</comment>
<dbReference type="InterPro" id="IPR000587">
    <property type="entry name" value="Creatinase_N"/>
</dbReference>
<dbReference type="InterPro" id="IPR036005">
    <property type="entry name" value="Creatinase/aminopeptidase-like"/>
</dbReference>
<dbReference type="Gene3D" id="3.90.230.10">
    <property type="entry name" value="Creatinase/methionine aminopeptidase superfamily"/>
    <property type="match status" value="1"/>
</dbReference>
<evidence type="ECO:0000313" key="4">
    <source>
        <dbReference type="Proteomes" id="UP000319824"/>
    </source>
</evidence>
<dbReference type="InterPro" id="IPR050659">
    <property type="entry name" value="Peptidase_M24B"/>
</dbReference>
<feature type="domain" description="Creatinase N-terminal" evidence="2">
    <location>
        <begin position="18"/>
        <end position="160"/>
    </location>
</feature>
<proteinExistence type="predicted"/>
<feature type="domain" description="Peptidase M24" evidence="1">
    <location>
        <begin position="170"/>
        <end position="374"/>
    </location>
</feature>
<evidence type="ECO:0000313" key="3">
    <source>
        <dbReference type="EMBL" id="TVZ75082.1"/>
    </source>
</evidence>
<dbReference type="CDD" id="cd01066">
    <property type="entry name" value="APP_MetAP"/>
    <property type="match status" value="1"/>
</dbReference>
<dbReference type="AlphaFoldDB" id="A0A559TKE1"/>
<dbReference type="Pfam" id="PF00557">
    <property type="entry name" value="Peptidase_M24"/>
    <property type="match status" value="1"/>
</dbReference>
<dbReference type="SUPFAM" id="SSF53092">
    <property type="entry name" value="Creatinase/prolidase N-terminal domain"/>
    <property type="match status" value="1"/>
</dbReference>
<dbReference type="Pfam" id="PF01321">
    <property type="entry name" value="Creatinase_N"/>
    <property type="match status" value="1"/>
</dbReference>
<dbReference type="Proteomes" id="UP000319824">
    <property type="component" value="Unassembled WGS sequence"/>
</dbReference>
<dbReference type="Gene3D" id="3.40.350.10">
    <property type="entry name" value="Creatinase/prolidase N-terminal domain"/>
    <property type="match status" value="1"/>
</dbReference>
<dbReference type="PANTHER" id="PTHR46112">
    <property type="entry name" value="AMINOPEPTIDASE"/>
    <property type="match status" value="1"/>
</dbReference>
<gene>
    <name evidence="3" type="ORF">BCL32_0469</name>
</gene>
<evidence type="ECO:0000259" key="2">
    <source>
        <dbReference type="Pfam" id="PF01321"/>
    </source>
</evidence>
<organism evidence="3 4">
    <name type="scientific">Rhizobium mongolense USDA 1844</name>
    <dbReference type="NCBI Taxonomy" id="1079460"/>
    <lineage>
        <taxon>Bacteria</taxon>
        <taxon>Pseudomonadati</taxon>
        <taxon>Pseudomonadota</taxon>
        <taxon>Alphaproteobacteria</taxon>
        <taxon>Hyphomicrobiales</taxon>
        <taxon>Rhizobiaceae</taxon>
        <taxon>Rhizobium/Agrobacterium group</taxon>
        <taxon>Rhizobium</taxon>
    </lineage>
</organism>
<dbReference type="InterPro" id="IPR029149">
    <property type="entry name" value="Creatin/AminoP/Spt16_N"/>
</dbReference>
<sequence length="390" mass="43378">MTMPKAAQVFPRSEFLRRLAAVKAEMEQKDIDVLIITNIANITYLTGYTAKTGKDVQAVLVSLKDEEPTFITRRQDAPGGRHLMFVDSSRVIGYPEDLVANPDPHKDEWDAIIDLLLDDGFGRREIGIELKILTCPVVEKFKRRMPEARFKNFDRINWIRGIKSDLEIAVMREAAAISDAAMLRAQEVIRPDVTEVSAAAEIISTLINGVDGKPGGDLASFFLCASPRISTPHIRWTEDVFRQGSQANLELAGVRHSYVTPLMRTISIGTPSDRLRRVHEAEVAGLEAALAAVKPGATCSDVATAFYTTLQKHGFEKESRCGYAIGIDWTEPTASLRTGDLTVLKPNMTFHLMLGNWIDDDFGYVISESFRVTETGVETFSTLPREIFEV</sequence>